<sequence length="71" mass="7762">MTLVTMVFQRPGNDEFRAIVKVMTMNLKATTARLMLEPCSGIPHRSGERMLPLPRPLARGSIAPVSVIDAA</sequence>
<gene>
    <name evidence="1" type="ORF">CXK94_17130</name>
</gene>
<reference evidence="1 2" key="1">
    <citation type="submission" date="2018-01" db="EMBL/GenBank/DDBJ databases">
        <title>Denitrification phenotypes of diverse strains of Pseudomonas stutzeri.</title>
        <authorList>
            <person name="Milligan D.A."/>
            <person name="Bergaust L."/>
            <person name="Bakken L.R."/>
            <person name="Frostegard A."/>
        </authorList>
    </citation>
    <scope>NUCLEOTIDE SEQUENCE [LARGE SCALE GENOMIC DNA]</scope>
    <source>
        <strain evidence="1 2">24a75</strain>
    </source>
</reference>
<protein>
    <submittedName>
        <fullName evidence="1">Uncharacterized protein</fullName>
    </submittedName>
</protein>
<proteinExistence type="predicted"/>
<dbReference type="AlphaFoldDB" id="A0A2N8SXE5"/>
<comment type="caution">
    <text evidence="1">The sequence shown here is derived from an EMBL/GenBank/DDBJ whole genome shotgun (WGS) entry which is preliminary data.</text>
</comment>
<dbReference type="EMBL" id="POUT01000010">
    <property type="protein sequence ID" value="PNG07159.1"/>
    <property type="molecule type" value="Genomic_DNA"/>
</dbReference>
<evidence type="ECO:0000313" key="2">
    <source>
        <dbReference type="Proteomes" id="UP000236023"/>
    </source>
</evidence>
<accession>A0A2N8SXE5</accession>
<dbReference type="Proteomes" id="UP000236023">
    <property type="component" value="Unassembled WGS sequence"/>
</dbReference>
<organism evidence="1 2">
    <name type="scientific">Stutzerimonas stutzeri</name>
    <name type="common">Pseudomonas stutzeri</name>
    <dbReference type="NCBI Taxonomy" id="316"/>
    <lineage>
        <taxon>Bacteria</taxon>
        <taxon>Pseudomonadati</taxon>
        <taxon>Pseudomonadota</taxon>
        <taxon>Gammaproteobacteria</taxon>
        <taxon>Pseudomonadales</taxon>
        <taxon>Pseudomonadaceae</taxon>
        <taxon>Stutzerimonas</taxon>
    </lineage>
</organism>
<evidence type="ECO:0000313" key="1">
    <source>
        <dbReference type="EMBL" id="PNG07159.1"/>
    </source>
</evidence>
<name>A0A2N8SXE5_STUST</name>